<dbReference type="PATRIC" id="fig|1126211.3.peg.2657"/>
<feature type="transmembrane region" description="Helical" evidence="1">
    <location>
        <begin position="9"/>
        <end position="30"/>
    </location>
</feature>
<evidence type="ECO:0000256" key="1">
    <source>
        <dbReference type="SAM" id="Phobius"/>
    </source>
</evidence>
<keyword evidence="1" id="KW-1133">Transmembrane helix</keyword>
<keyword evidence="1" id="KW-0472">Membrane</keyword>
<keyword evidence="1" id="KW-0812">Transmembrane</keyword>
<dbReference type="Pfam" id="PF04306">
    <property type="entry name" value="DUF456"/>
    <property type="match status" value="1"/>
</dbReference>
<feature type="transmembrane region" description="Helical" evidence="1">
    <location>
        <begin position="36"/>
        <end position="54"/>
    </location>
</feature>
<name>I2C7T3_BACAY</name>
<evidence type="ECO:0000313" key="3">
    <source>
        <dbReference type="Proteomes" id="UP000002878"/>
    </source>
</evidence>
<proteinExistence type="predicted"/>
<feature type="transmembrane region" description="Helical" evidence="1">
    <location>
        <begin position="61"/>
        <end position="81"/>
    </location>
</feature>
<gene>
    <name evidence="2" type="ORF">MUS_2799</name>
</gene>
<dbReference type="PANTHER" id="PTHR39165:SF1">
    <property type="entry name" value="DUF456 DOMAIN-CONTAINING PROTEIN"/>
    <property type="match status" value="1"/>
</dbReference>
<feature type="transmembrane region" description="Helical" evidence="1">
    <location>
        <begin position="101"/>
        <end position="129"/>
    </location>
</feature>
<sequence length="172" mass="18648">MIARKTKEGVFVMSVLYWLMIIAVFVIAFIGLVYPVIPSVIFIVAGFLLYGFLFSFSPYSYLFWLIEAVFAAVLFAADYVSNLLGVKRYGGSRAAIWGSTIGLLIGPFVIPVAGIILGPFIGAVCAEVFVHQKDIKSAAKVGLGSLIGFLTSVAAKGVIQLFMIGYFLWTVL</sequence>
<dbReference type="Proteomes" id="UP000002878">
    <property type="component" value="Chromosome"/>
</dbReference>
<dbReference type="EMBL" id="CP003332">
    <property type="protein sequence ID" value="AFJ62707.1"/>
    <property type="molecule type" value="Genomic_DNA"/>
</dbReference>
<feature type="transmembrane region" description="Helical" evidence="1">
    <location>
        <begin position="141"/>
        <end position="169"/>
    </location>
</feature>
<evidence type="ECO:0008006" key="4">
    <source>
        <dbReference type="Google" id="ProtNLM"/>
    </source>
</evidence>
<organism evidence="2 3">
    <name type="scientific">Bacillus amyloliquefaciens (strain Y2)</name>
    <name type="common">Bacillus amyloliquefaciens subsp. plantarum (strain B9601-Y2)</name>
    <dbReference type="NCBI Taxonomy" id="1155777"/>
    <lineage>
        <taxon>Bacteria</taxon>
        <taxon>Bacillati</taxon>
        <taxon>Bacillota</taxon>
        <taxon>Bacilli</taxon>
        <taxon>Bacillales</taxon>
        <taxon>Bacillaceae</taxon>
        <taxon>Bacillus</taxon>
        <taxon>Bacillus amyloliquefaciens group</taxon>
    </lineage>
</organism>
<reference evidence="2 3" key="1">
    <citation type="journal article" date="2012" name="J. Biotechnol.">
        <title>Genome sequence of the plant growth promoting strain Bacillus amyloliquefaciens subsp. plantarum B9601-Y2 and expression of mersacidin and other secondary metabolites.</title>
        <authorList>
            <person name="He P."/>
            <person name="Hao K."/>
            <person name="Blom J."/>
            <person name="Ruckert C."/>
            <person name="Vater J."/>
            <person name="Mao Z."/>
            <person name="Wu Y."/>
            <person name="Hou M."/>
            <person name="He P."/>
            <person name="He Y."/>
            <person name="Borriss R."/>
        </authorList>
    </citation>
    <scope>NUCLEOTIDE SEQUENCE [LARGE SCALE GENOMIC DNA]</scope>
    <source>
        <strain evidence="2">Y2</strain>
    </source>
</reference>
<dbReference type="AlphaFoldDB" id="I2C7T3"/>
<protein>
    <recommendedName>
        <fullName evidence="4">DUF456 domain-containing protein</fullName>
    </recommendedName>
</protein>
<dbReference type="HOGENOM" id="CLU_109297_0_1_9"/>
<evidence type="ECO:0000313" key="2">
    <source>
        <dbReference type="EMBL" id="AFJ62707.1"/>
    </source>
</evidence>
<accession>I2C7T3</accession>
<dbReference type="PANTHER" id="PTHR39165">
    <property type="entry name" value="IG HYPOTHETICAL 17883"/>
    <property type="match status" value="1"/>
</dbReference>
<dbReference type="InterPro" id="IPR007403">
    <property type="entry name" value="DUF456"/>
</dbReference>
<dbReference type="KEGG" id="bqy:MUS_2799"/>